<dbReference type="InterPro" id="IPR058627">
    <property type="entry name" value="MdtA-like_C"/>
</dbReference>
<dbReference type="InterPro" id="IPR006143">
    <property type="entry name" value="RND_pump_MFP"/>
</dbReference>
<keyword evidence="5" id="KW-1133">Transmembrane helix</keyword>
<evidence type="ECO:0000256" key="5">
    <source>
        <dbReference type="SAM" id="Phobius"/>
    </source>
</evidence>
<comment type="caution">
    <text evidence="8">The sequence shown here is derived from an EMBL/GenBank/DDBJ whole genome shotgun (WGS) entry which is preliminary data.</text>
</comment>
<dbReference type="GO" id="GO:0016020">
    <property type="term" value="C:membrane"/>
    <property type="evidence" value="ECO:0007669"/>
    <property type="project" value="InterPro"/>
</dbReference>
<evidence type="ECO:0000259" key="7">
    <source>
        <dbReference type="Pfam" id="PF25990"/>
    </source>
</evidence>
<dbReference type="Pfam" id="PF25967">
    <property type="entry name" value="RND-MFP_C"/>
    <property type="match status" value="1"/>
</dbReference>
<evidence type="ECO:0000256" key="4">
    <source>
        <dbReference type="SAM" id="Coils"/>
    </source>
</evidence>
<evidence type="ECO:0000259" key="6">
    <source>
        <dbReference type="Pfam" id="PF25967"/>
    </source>
</evidence>
<dbReference type="EMBL" id="VBPA01000174">
    <property type="protein sequence ID" value="TMQ70826.1"/>
    <property type="molecule type" value="Genomic_DNA"/>
</dbReference>
<dbReference type="PANTHER" id="PTHR32347">
    <property type="entry name" value="EFFLUX SYSTEM COMPONENT YKNX-RELATED"/>
    <property type="match status" value="1"/>
</dbReference>
<organism evidence="8 9">
    <name type="scientific">Eiseniibacteriota bacterium</name>
    <dbReference type="NCBI Taxonomy" id="2212470"/>
    <lineage>
        <taxon>Bacteria</taxon>
        <taxon>Candidatus Eiseniibacteriota</taxon>
    </lineage>
</organism>
<name>A0A538U4K6_UNCEI</name>
<dbReference type="PANTHER" id="PTHR32347:SF14">
    <property type="entry name" value="EFFLUX SYSTEM COMPONENT YKNX-RELATED"/>
    <property type="match status" value="1"/>
</dbReference>
<evidence type="ECO:0000256" key="1">
    <source>
        <dbReference type="ARBA" id="ARBA00004196"/>
    </source>
</evidence>
<keyword evidence="5" id="KW-0472">Membrane</keyword>
<keyword evidence="3 4" id="KW-0175">Coiled coil</keyword>
<dbReference type="NCBIfam" id="TIGR01730">
    <property type="entry name" value="RND_mfp"/>
    <property type="match status" value="1"/>
</dbReference>
<protein>
    <submittedName>
        <fullName evidence="8">Efflux RND transporter periplasmic adaptor subunit</fullName>
    </submittedName>
</protein>
<feature type="transmembrane region" description="Helical" evidence="5">
    <location>
        <begin position="47"/>
        <end position="65"/>
    </location>
</feature>
<dbReference type="InterPro" id="IPR058636">
    <property type="entry name" value="Beta-barrel_YknX"/>
</dbReference>
<dbReference type="Gene3D" id="2.40.30.170">
    <property type="match status" value="1"/>
</dbReference>
<evidence type="ECO:0000313" key="9">
    <source>
        <dbReference type="Proteomes" id="UP000319836"/>
    </source>
</evidence>
<evidence type="ECO:0000256" key="3">
    <source>
        <dbReference type="ARBA" id="ARBA00023054"/>
    </source>
</evidence>
<reference evidence="8 9" key="1">
    <citation type="journal article" date="2019" name="Nat. Microbiol.">
        <title>Mediterranean grassland soil C-N compound turnover is dependent on rainfall and depth, and is mediated by genomically divergent microorganisms.</title>
        <authorList>
            <person name="Diamond S."/>
            <person name="Andeer P.F."/>
            <person name="Li Z."/>
            <person name="Crits-Christoph A."/>
            <person name="Burstein D."/>
            <person name="Anantharaman K."/>
            <person name="Lane K.R."/>
            <person name="Thomas B.C."/>
            <person name="Pan C."/>
            <person name="Northen T.R."/>
            <person name="Banfield J.F."/>
        </authorList>
    </citation>
    <scope>NUCLEOTIDE SEQUENCE [LARGE SCALE GENOMIC DNA]</scope>
    <source>
        <strain evidence="8">WS_10</strain>
    </source>
</reference>
<feature type="domain" description="Multidrug resistance protein MdtA-like C-terminal permuted SH3" evidence="6">
    <location>
        <begin position="372"/>
        <end position="427"/>
    </location>
</feature>
<feature type="domain" description="YknX-like beta-barrel" evidence="7">
    <location>
        <begin position="282"/>
        <end position="364"/>
    </location>
</feature>
<dbReference type="Pfam" id="PF25990">
    <property type="entry name" value="Beta-barrel_YknX"/>
    <property type="match status" value="1"/>
</dbReference>
<comment type="similarity">
    <text evidence="2">Belongs to the membrane fusion protein (MFP) (TC 8.A.1) family.</text>
</comment>
<dbReference type="GO" id="GO:0030313">
    <property type="term" value="C:cell envelope"/>
    <property type="evidence" value="ECO:0007669"/>
    <property type="project" value="UniProtKB-SubCell"/>
</dbReference>
<feature type="coiled-coil region" evidence="4">
    <location>
        <begin position="143"/>
        <end position="180"/>
    </location>
</feature>
<dbReference type="Gene3D" id="2.40.420.20">
    <property type="match status" value="1"/>
</dbReference>
<gene>
    <name evidence="8" type="ORF">E6K80_07310</name>
</gene>
<comment type="subcellular location">
    <subcellularLocation>
        <location evidence="1">Cell envelope</location>
    </subcellularLocation>
</comment>
<proteinExistence type="inferred from homology"/>
<evidence type="ECO:0000256" key="2">
    <source>
        <dbReference type="ARBA" id="ARBA00009477"/>
    </source>
</evidence>
<dbReference type="GO" id="GO:0022857">
    <property type="term" value="F:transmembrane transporter activity"/>
    <property type="evidence" value="ECO:0007669"/>
    <property type="project" value="InterPro"/>
</dbReference>
<dbReference type="Proteomes" id="UP000319836">
    <property type="component" value="Unassembled WGS sequence"/>
</dbReference>
<accession>A0A538U4K6</accession>
<dbReference type="InterPro" id="IPR050465">
    <property type="entry name" value="UPF0194_transport"/>
</dbReference>
<sequence>MPMRVQQLKTRLEPARHWAVQFVVNPDRRSRTTIAAEFFADPARRRGAMIAGGVLATMLIVGAMVQSGNGRTPRIPVVKVKRGPVTIKVTEIGELRAENQITISASNDKQILWLVPEGTLAKQGDTLLVFESEKYVISRSEALSGLQVQKANLVKALSDLEAQKAREESANQRLQSLTELAGKGFVTGGEVEQARLDYLELKSRTRSLSAAIDAARATVSQAVSAVDQEERKLRQGVILAPRAGLVVYAMAGQGEEQHKIATGMTPFQGMDLMYLPDVSSMLVDTEINEVDLAKVRRGLPATISLDAYPGVRFRAEVRSVANLARRKINRTTGRPTGARVFDVTVKVLDQDPRLKPGLTASVDIIVSDHQRALIVPVEAVFFNDRDEPVVYVRQHGRVEERPVGLGESNDRVMIIESNLKEGEEVLLGRPSSA</sequence>
<evidence type="ECO:0000313" key="8">
    <source>
        <dbReference type="EMBL" id="TMQ70826.1"/>
    </source>
</evidence>
<keyword evidence="5" id="KW-0812">Transmembrane</keyword>
<dbReference type="AlphaFoldDB" id="A0A538U4K6"/>